<dbReference type="SUPFAM" id="SSF47413">
    <property type="entry name" value="lambda repressor-like DNA-binding domains"/>
    <property type="match status" value="1"/>
</dbReference>
<dbReference type="Proteomes" id="UP000436006">
    <property type="component" value="Unassembled WGS sequence"/>
</dbReference>
<dbReference type="EMBL" id="WPIN01000025">
    <property type="protein sequence ID" value="MVM35679.1"/>
    <property type="molecule type" value="Genomic_DNA"/>
</dbReference>
<accession>A0A7K1SPF1</accession>
<reference evidence="2 3" key="1">
    <citation type="submission" date="2019-12" db="EMBL/GenBank/DDBJ databases">
        <title>Spirosoma sp. HMF4905 genome sequencing and assembly.</title>
        <authorList>
            <person name="Kang H."/>
            <person name="Cha I."/>
            <person name="Kim H."/>
            <person name="Joh K."/>
        </authorList>
    </citation>
    <scope>NUCLEOTIDE SEQUENCE [LARGE SCALE GENOMIC DNA]</scope>
    <source>
        <strain evidence="2 3">HMF4905</strain>
    </source>
</reference>
<protein>
    <submittedName>
        <fullName evidence="2">Helix-turn-helix domain-containing protein</fullName>
    </submittedName>
</protein>
<dbReference type="Pfam" id="PF01381">
    <property type="entry name" value="HTH_3"/>
    <property type="match status" value="1"/>
</dbReference>
<dbReference type="Gene3D" id="1.10.260.40">
    <property type="entry name" value="lambda repressor-like DNA-binding domains"/>
    <property type="match status" value="1"/>
</dbReference>
<comment type="caution">
    <text evidence="2">The sequence shown here is derived from an EMBL/GenBank/DDBJ whole genome shotgun (WGS) entry which is preliminary data.</text>
</comment>
<dbReference type="SMART" id="SM00530">
    <property type="entry name" value="HTH_XRE"/>
    <property type="match status" value="1"/>
</dbReference>
<keyword evidence="3" id="KW-1185">Reference proteome</keyword>
<organism evidence="2 3">
    <name type="scientific">Spirosoma arboris</name>
    <dbReference type="NCBI Taxonomy" id="2682092"/>
    <lineage>
        <taxon>Bacteria</taxon>
        <taxon>Pseudomonadati</taxon>
        <taxon>Bacteroidota</taxon>
        <taxon>Cytophagia</taxon>
        <taxon>Cytophagales</taxon>
        <taxon>Cytophagaceae</taxon>
        <taxon>Spirosoma</taxon>
    </lineage>
</organism>
<name>A0A7K1SPF1_9BACT</name>
<sequence>MIKNEQQYRLTKAQATKFANAIDTYSKSVSRDMNPIRIKAHMDALRSQYEELNGEVAEYEKLKQGEVKSFVINSFDELPTTLIKARIASGLSQKDLADLLEIKEQQIQRYEANSYAGASFERLKETIKALKLTVKEHVFVSEEVISRANFFKNLADLGFKKDVVLKRLIPKKIAAYLDGSMAVNEVDTLPYVLQAASIVSKIFNINSESLLSKNSLEIDLSSAYSTRFKKPKDADIKKIAPYTIYAQVLALTLLEACKHIEAKTIPTDVKDFRNQVIENYGSISFETALKYTWSLGIPVLPLDDSKNFHGACWRVKGRNVIVLKQKTKSSVRWLFDLIHEVRHASQHIESPTLDIIEGEDDFSKEMARSIDEKDANIFAGQVILNCKANDLSQRVIKEANGKVELLKKVTQQVAHEEDVEVGALANYIAFRLMAEQGFNWWGNATNLQPEDGSHWIVAKQLLFKNVNLNELPETEKELLINALE</sequence>
<proteinExistence type="predicted"/>
<feature type="domain" description="HTH cro/C1-type" evidence="1">
    <location>
        <begin position="82"/>
        <end position="137"/>
    </location>
</feature>
<dbReference type="RefSeq" id="WP_157590481.1">
    <property type="nucleotide sequence ID" value="NZ_WPIN01000025.1"/>
</dbReference>
<evidence type="ECO:0000313" key="2">
    <source>
        <dbReference type="EMBL" id="MVM35679.1"/>
    </source>
</evidence>
<gene>
    <name evidence="2" type="ORF">GO755_37035</name>
</gene>
<dbReference type="InterPro" id="IPR010982">
    <property type="entry name" value="Lambda_DNA-bd_dom_sf"/>
</dbReference>
<dbReference type="PROSITE" id="PS50943">
    <property type="entry name" value="HTH_CROC1"/>
    <property type="match status" value="1"/>
</dbReference>
<evidence type="ECO:0000259" key="1">
    <source>
        <dbReference type="PROSITE" id="PS50943"/>
    </source>
</evidence>
<dbReference type="CDD" id="cd00093">
    <property type="entry name" value="HTH_XRE"/>
    <property type="match status" value="1"/>
</dbReference>
<dbReference type="InterPro" id="IPR001387">
    <property type="entry name" value="Cro/C1-type_HTH"/>
</dbReference>
<evidence type="ECO:0000313" key="3">
    <source>
        <dbReference type="Proteomes" id="UP000436006"/>
    </source>
</evidence>
<dbReference type="Gene3D" id="1.10.10.2910">
    <property type="match status" value="1"/>
</dbReference>
<dbReference type="GO" id="GO:0003677">
    <property type="term" value="F:DNA binding"/>
    <property type="evidence" value="ECO:0007669"/>
    <property type="project" value="InterPro"/>
</dbReference>
<dbReference type="AlphaFoldDB" id="A0A7K1SPF1"/>